<dbReference type="InterPro" id="IPR009045">
    <property type="entry name" value="Zn_M74/Hedgehog-like"/>
</dbReference>
<evidence type="ECO:0000313" key="3">
    <source>
        <dbReference type="Proteomes" id="UP000613768"/>
    </source>
</evidence>
<evidence type="ECO:0000313" key="2">
    <source>
        <dbReference type="EMBL" id="MBD8526668.1"/>
    </source>
</evidence>
<sequence length="288" mass="32940">MSHVPVHLLNADHLDAVPAHALNARRNDHNRALRHAQYLIRRKQDGRYLGLIGRWNGMLQFRAWQDRSCSVEQLDPLLAMLGLRRRDALHGRRPIRLAQLPNWQLALPGVGNVLLDWLDRLNAMGIDALAYSESTGLPWQFEPPILRYAGRDRFQRPLWLIDSAAKSWARMRRAAAADDVTLDAISGFRGYAYQYGIFQRKLARGLSIEQILKVNAAPGFSEHHTGRALDIGFPGEPSAEESFEHTPAYAWLDQHANEFGFHLSYPRNNPHGISFEPWHWCWHAALPM</sequence>
<dbReference type="GO" id="GO:0008233">
    <property type="term" value="F:peptidase activity"/>
    <property type="evidence" value="ECO:0007669"/>
    <property type="project" value="InterPro"/>
</dbReference>
<feature type="domain" description="D-alanyl-D-alanine carboxypeptidase-like core" evidence="1">
    <location>
        <begin position="162"/>
        <end position="284"/>
    </location>
</feature>
<reference evidence="2 3" key="1">
    <citation type="submission" date="2020-09" db="EMBL/GenBank/DDBJ databases">
        <title>Pseudoxanthomonas sp. CAU 1598 isolated from sand of Yaerae Beach.</title>
        <authorList>
            <person name="Kim W."/>
        </authorList>
    </citation>
    <scope>NUCLEOTIDE SEQUENCE [LARGE SCALE GENOMIC DNA]</scope>
    <source>
        <strain evidence="2 3">CAU 1598</strain>
    </source>
</reference>
<dbReference type="InterPro" id="IPR052179">
    <property type="entry name" value="DD-CPase-like"/>
</dbReference>
<dbReference type="InterPro" id="IPR058193">
    <property type="entry name" value="VanY/YodJ_core_dom"/>
</dbReference>
<dbReference type="PANTHER" id="PTHR34385:SF1">
    <property type="entry name" value="PEPTIDOGLYCAN L-ALANYL-D-GLUTAMATE ENDOPEPTIDASE CWLK"/>
    <property type="match status" value="1"/>
</dbReference>
<dbReference type="GO" id="GO:0006508">
    <property type="term" value="P:proteolysis"/>
    <property type="evidence" value="ECO:0007669"/>
    <property type="project" value="InterPro"/>
</dbReference>
<gene>
    <name evidence="2" type="ORF">IFO71_13065</name>
</gene>
<protein>
    <submittedName>
        <fullName evidence="2">M15 family metallopeptidase</fullName>
    </submittedName>
</protein>
<dbReference type="PANTHER" id="PTHR34385">
    <property type="entry name" value="D-ALANYL-D-ALANINE CARBOXYPEPTIDASE"/>
    <property type="match status" value="1"/>
</dbReference>
<proteinExistence type="predicted"/>
<dbReference type="CDD" id="cd14852">
    <property type="entry name" value="LD-carboxypeptidase"/>
    <property type="match status" value="1"/>
</dbReference>
<dbReference type="Proteomes" id="UP000613768">
    <property type="component" value="Unassembled WGS sequence"/>
</dbReference>
<organism evidence="2 3">
    <name type="scientific">Pseudomarimonas arenosa</name>
    <dbReference type="NCBI Taxonomy" id="2774145"/>
    <lineage>
        <taxon>Bacteria</taxon>
        <taxon>Pseudomonadati</taxon>
        <taxon>Pseudomonadota</taxon>
        <taxon>Gammaproteobacteria</taxon>
        <taxon>Lysobacterales</taxon>
        <taxon>Lysobacteraceae</taxon>
        <taxon>Pseudomarimonas</taxon>
    </lineage>
</organism>
<dbReference type="RefSeq" id="WP_192030090.1">
    <property type="nucleotide sequence ID" value="NZ_JACYTR010000028.1"/>
</dbReference>
<dbReference type="Gene3D" id="3.30.1380.10">
    <property type="match status" value="1"/>
</dbReference>
<keyword evidence="3" id="KW-1185">Reference proteome</keyword>
<accession>A0AAW3ZKK5</accession>
<dbReference type="AlphaFoldDB" id="A0AAW3ZKK5"/>
<name>A0AAW3ZKK5_9GAMM</name>
<dbReference type="EMBL" id="JACYTR010000028">
    <property type="protein sequence ID" value="MBD8526668.1"/>
    <property type="molecule type" value="Genomic_DNA"/>
</dbReference>
<evidence type="ECO:0000259" key="1">
    <source>
        <dbReference type="Pfam" id="PF02557"/>
    </source>
</evidence>
<dbReference type="Pfam" id="PF02557">
    <property type="entry name" value="VanY"/>
    <property type="match status" value="1"/>
</dbReference>
<dbReference type="SUPFAM" id="SSF55166">
    <property type="entry name" value="Hedgehog/DD-peptidase"/>
    <property type="match status" value="1"/>
</dbReference>
<comment type="caution">
    <text evidence="2">The sequence shown here is derived from an EMBL/GenBank/DDBJ whole genome shotgun (WGS) entry which is preliminary data.</text>
</comment>
<dbReference type="InterPro" id="IPR003709">
    <property type="entry name" value="VanY-like_core_dom"/>
</dbReference>